<dbReference type="NCBIfam" id="TIGR01540">
    <property type="entry name" value="portal_PBSX"/>
    <property type="match status" value="1"/>
</dbReference>
<evidence type="ECO:0000313" key="2">
    <source>
        <dbReference type="EMBL" id="BAV65771.1"/>
    </source>
</evidence>
<dbReference type="RefSeq" id="WP_066519682.1">
    <property type="nucleotide sequence ID" value="NZ_AP017655.1"/>
</dbReference>
<keyword evidence="3" id="KW-1185">Reference proteome</keyword>
<proteinExistence type="inferred from homology"/>
<reference evidence="2 3" key="1">
    <citation type="submission" date="2016-10" db="EMBL/GenBank/DDBJ databases">
        <title>Complete Genome Sequence of the Nonylphenol-Degrading Bacterium Sphingobium cloacae JCM 10874T.</title>
        <authorList>
            <person name="Ootsuka M."/>
            <person name="Nishizawa T."/>
            <person name="Ohta H."/>
        </authorList>
    </citation>
    <scope>NUCLEOTIDE SEQUENCE [LARGE SCALE GENOMIC DNA]</scope>
    <source>
        <strain evidence="2 3">JCM 10874</strain>
    </source>
</reference>
<dbReference type="KEGG" id="sclo:SCLO_1027310"/>
<accession>A0A1E1F5R1</accession>
<name>A0A1E1F5R1_9SPHN</name>
<sequence length="349" mass="38935">MSKRARKMNRRESREAAGGAIVAANGNRSHVEAFTFGDPEPVLDRATVLDMLECWHNQRWYEPPLSLDGLARAYRVSPHHSSAIMLKRNMLAASLDPTPYLSRRAFMAAVQDYLVFGNFYFEVKHNRLGDPLRLDHALAKYVRRGVEEGSYWWVPGYKNEVEFPRGRVIQVAAPDVNQEIYGLPEYLSALQSALLNESATLFRRRYYLNGSHAGFILHATGQFTDGDVDAIREAMRKSKGPGNFRNLFVHQPEGKEGGIKVVPIAEVGAKDEFLGIKNTTRDDVLAAHRVPPQLLGIIPANAGGFGDPAKALDSFHELEIEPLQAVCLEVNEKLGVEAVRFKERVKAAA</sequence>
<evidence type="ECO:0000256" key="1">
    <source>
        <dbReference type="ARBA" id="ARBA00006799"/>
    </source>
</evidence>
<dbReference type="Proteomes" id="UP000218272">
    <property type="component" value="Chromosome SCLO_1"/>
</dbReference>
<dbReference type="Pfam" id="PF04860">
    <property type="entry name" value="Phage_portal"/>
    <property type="match status" value="1"/>
</dbReference>
<comment type="similarity">
    <text evidence="1">Belongs to the phage portal family. PBSX subfamily.</text>
</comment>
<dbReference type="EMBL" id="AP017655">
    <property type="protein sequence ID" value="BAV65771.1"/>
    <property type="molecule type" value="Genomic_DNA"/>
</dbReference>
<evidence type="ECO:0000313" key="3">
    <source>
        <dbReference type="Proteomes" id="UP000218272"/>
    </source>
</evidence>
<dbReference type="InterPro" id="IPR006944">
    <property type="entry name" value="Phage/GTA_portal"/>
</dbReference>
<dbReference type="InterPro" id="IPR006430">
    <property type="entry name" value="Phage_portal_PBSX"/>
</dbReference>
<gene>
    <name evidence="2" type="ORF">SCLO_1027310</name>
</gene>
<protein>
    <submittedName>
        <fullName evidence="2">Capsid portal protein</fullName>
    </submittedName>
</protein>
<dbReference type="PIRSF" id="PIRSF018494">
    <property type="entry name" value="PBSX_VPQ"/>
    <property type="match status" value="1"/>
</dbReference>
<dbReference type="InterPro" id="IPR030935">
    <property type="entry name" value="PBSX_Proteobac"/>
</dbReference>
<organism evidence="2 3">
    <name type="scientific">Sphingobium cloacae</name>
    <dbReference type="NCBI Taxonomy" id="120107"/>
    <lineage>
        <taxon>Bacteria</taxon>
        <taxon>Pseudomonadati</taxon>
        <taxon>Pseudomonadota</taxon>
        <taxon>Alphaproteobacteria</taxon>
        <taxon>Sphingomonadales</taxon>
        <taxon>Sphingomonadaceae</taxon>
        <taxon>Sphingobium</taxon>
    </lineage>
</organism>
<dbReference type="AlphaFoldDB" id="A0A1E1F5R1"/>